<dbReference type="RefSeq" id="WP_095584432.1">
    <property type="nucleotide sequence ID" value="NZ_JAJQQS010000028.1"/>
</dbReference>
<comment type="caution">
    <text evidence="1">The sequence shown here is derived from an EMBL/GenBank/DDBJ whole genome shotgun (WGS) entry which is preliminary data.</text>
</comment>
<proteinExistence type="predicted"/>
<organism evidence="1 2">
    <name type="scientific">Streptomyces albireticuli</name>
    <dbReference type="NCBI Taxonomy" id="1940"/>
    <lineage>
        <taxon>Bacteria</taxon>
        <taxon>Bacillati</taxon>
        <taxon>Actinomycetota</taxon>
        <taxon>Actinomycetes</taxon>
        <taxon>Kitasatosporales</taxon>
        <taxon>Streptomycetaceae</taxon>
        <taxon>Streptomyces</taxon>
    </lineage>
</organism>
<dbReference type="SUPFAM" id="SSF109854">
    <property type="entry name" value="DinB/YfiT-like putative metalloenzymes"/>
    <property type="match status" value="1"/>
</dbReference>
<evidence type="ECO:0000313" key="2">
    <source>
        <dbReference type="Proteomes" id="UP000218944"/>
    </source>
</evidence>
<dbReference type="Gene3D" id="1.20.120.450">
    <property type="entry name" value="dinb family like domain"/>
    <property type="match status" value="1"/>
</dbReference>
<name>A0A2A2CXR7_9ACTN</name>
<dbReference type="Proteomes" id="UP000218944">
    <property type="component" value="Unassembled WGS sequence"/>
</dbReference>
<protein>
    <recommendedName>
        <fullName evidence="3">Mycothiol-dependent maleylpyruvate isomerase metal-binding domain-containing protein</fullName>
    </recommendedName>
</protein>
<keyword evidence="2" id="KW-1185">Reference proteome</keyword>
<evidence type="ECO:0008006" key="3">
    <source>
        <dbReference type="Google" id="ProtNLM"/>
    </source>
</evidence>
<accession>A0A2A2CXR7</accession>
<sequence length="186" mass="20052">MRVAESRSNPFAEHERTRAALRAALPRLTRLLRDVPDLGAPSGVPVWTVGDVGAHVGTVYLAYCSAFTHELEEWDGVLPPGDGPFIERITRVNAESIGLFDADGRRNLAVRGGPRLAVVIGDGTATVTRDAPPRSYDCRISAAPAAFLLVAFRRTPLWKVIARGGIRAGGRKPWLAPRLSRLVAGP</sequence>
<dbReference type="AlphaFoldDB" id="A0A2A2CXR7"/>
<dbReference type="EMBL" id="NSJV01000600">
    <property type="protein sequence ID" value="PAU44993.1"/>
    <property type="molecule type" value="Genomic_DNA"/>
</dbReference>
<gene>
    <name evidence="1" type="ORF">CK936_31945</name>
</gene>
<evidence type="ECO:0000313" key="1">
    <source>
        <dbReference type="EMBL" id="PAU44993.1"/>
    </source>
</evidence>
<reference evidence="1 2" key="1">
    <citation type="submission" date="2017-08" db="EMBL/GenBank/DDBJ databases">
        <title>Genome sequence of Streptomyces albireticuli NRRL B-1670.</title>
        <authorList>
            <person name="Graham D.E."/>
            <person name="Mahan K.M."/>
            <person name="Klingeman D.M."/>
            <person name="Hettich R.L."/>
            <person name="Parry R.J."/>
            <person name="Spain J.C."/>
        </authorList>
    </citation>
    <scope>NUCLEOTIDE SEQUENCE [LARGE SCALE GENOMIC DNA]</scope>
    <source>
        <strain evidence="1 2">NRRL B-1670</strain>
    </source>
</reference>
<dbReference type="InterPro" id="IPR034660">
    <property type="entry name" value="DinB/YfiT-like"/>
</dbReference>